<reference evidence="1 2" key="1">
    <citation type="submission" date="2024-01" db="EMBL/GenBank/DDBJ databases">
        <title>The genomes of 5 underutilized Papilionoideae crops provide insights into root nodulation and disease resistanc.</title>
        <authorList>
            <person name="Jiang F."/>
        </authorList>
    </citation>
    <scope>NUCLEOTIDE SEQUENCE [LARGE SCALE GENOMIC DNA]</scope>
    <source>
        <strain evidence="1">LVBAO_FW01</strain>
        <tissue evidence="1">Leaves</tissue>
    </source>
</reference>
<organism evidence="1 2">
    <name type="scientific">Canavalia gladiata</name>
    <name type="common">Sword bean</name>
    <name type="synonym">Dolichos gladiatus</name>
    <dbReference type="NCBI Taxonomy" id="3824"/>
    <lineage>
        <taxon>Eukaryota</taxon>
        <taxon>Viridiplantae</taxon>
        <taxon>Streptophyta</taxon>
        <taxon>Embryophyta</taxon>
        <taxon>Tracheophyta</taxon>
        <taxon>Spermatophyta</taxon>
        <taxon>Magnoliopsida</taxon>
        <taxon>eudicotyledons</taxon>
        <taxon>Gunneridae</taxon>
        <taxon>Pentapetalae</taxon>
        <taxon>rosids</taxon>
        <taxon>fabids</taxon>
        <taxon>Fabales</taxon>
        <taxon>Fabaceae</taxon>
        <taxon>Papilionoideae</taxon>
        <taxon>50 kb inversion clade</taxon>
        <taxon>NPAAA clade</taxon>
        <taxon>indigoferoid/millettioid clade</taxon>
        <taxon>Phaseoleae</taxon>
        <taxon>Canavalia</taxon>
    </lineage>
</organism>
<evidence type="ECO:0000313" key="2">
    <source>
        <dbReference type="Proteomes" id="UP001367508"/>
    </source>
</evidence>
<proteinExistence type="predicted"/>
<dbReference type="AlphaFoldDB" id="A0AAN9QBG0"/>
<name>A0AAN9QBG0_CANGL</name>
<sequence>MMLLQLFAPVHSGVHADFPVRLSGEIWLCRGTSEDGKGVLLKHTSTEASFESLLAFLTHLLFQESYSKIPWM</sequence>
<evidence type="ECO:0000313" key="1">
    <source>
        <dbReference type="EMBL" id="KAK7328982.1"/>
    </source>
</evidence>
<gene>
    <name evidence="1" type="ORF">VNO77_23124</name>
</gene>
<dbReference type="EMBL" id="JAYMYQ010000005">
    <property type="protein sequence ID" value="KAK7328982.1"/>
    <property type="molecule type" value="Genomic_DNA"/>
</dbReference>
<protein>
    <submittedName>
        <fullName evidence="1">Uncharacterized protein</fullName>
    </submittedName>
</protein>
<comment type="caution">
    <text evidence="1">The sequence shown here is derived from an EMBL/GenBank/DDBJ whole genome shotgun (WGS) entry which is preliminary data.</text>
</comment>
<keyword evidence="2" id="KW-1185">Reference proteome</keyword>
<accession>A0AAN9QBG0</accession>
<dbReference type="Proteomes" id="UP001367508">
    <property type="component" value="Unassembled WGS sequence"/>
</dbReference>